<evidence type="ECO:0000313" key="2">
    <source>
        <dbReference type="Proteomes" id="UP000810292"/>
    </source>
</evidence>
<dbReference type="EMBL" id="JADIMF010000067">
    <property type="protein sequence ID" value="MBO8468984.1"/>
    <property type="molecule type" value="Genomic_DNA"/>
</dbReference>
<reference evidence="1" key="2">
    <citation type="journal article" date="2021" name="PeerJ">
        <title>Extensive microbial diversity within the chicken gut microbiome revealed by metagenomics and culture.</title>
        <authorList>
            <person name="Gilroy R."/>
            <person name="Ravi A."/>
            <person name="Getino M."/>
            <person name="Pursley I."/>
            <person name="Horton D.L."/>
            <person name="Alikhan N.F."/>
            <person name="Baker D."/>
            <person name="Gharbi K."/>
            <person name="Hall N."/>
            <person name="Watson M."/>
            <person name="Adriaenssens E.M."/>
            <person name="Foster-Nyarko E."/>
            <person name="Jarju S."/>
            <person name="Secka A."/>
            <person name="Antonio M."/>
            <person name="Oren A."/>
            <person name="Chaudhuri R.R."/>
            <person name="La Ragione R."/>
            <person name="Hildebrand F."/>
            <person name="Pallen M.J."/>
        </authorList>
    </citation>
    <scope>NUCLEOTIDE SEQUENCE</scope>
    <source>
        <strain evidence="1">14700</strain>
    </source>
</reference>
<name>A0A9D9IBV4_9SPIO</name>
<organism evidence="1 2">
    <name type="scientific">Candidatus Ornithospirochaeta stercoravium</name>
    <dbReference type="NCBI Taxonomy" id="2840897"/>
    <lineage>
        <taxon>Bacteria</taxon>
        <taxon>Pseudomonadati</taxon>
        <taxon>Spirochaetota</taxon>
        <taxon>Spirochaetia</taxon>
        <taxon>Spirochaetales</taxon>
        <taxon>Spirochaetaceae</taxon>
        <taxon>Spirochaetaceae incertae sedis</taxon>
        <taxon>Candidatus Ornithospirochaeta</taxon>
    </lineage>
</organism>
<dbReference type="Proteomes" id="UP000810292">
    <property type="component" value="Unassembled WGS sequence"/>
</dbReference>
<reference evidence="1" key="1">
    <citation type="submission" date="2020-10" db="EMBL/GenBank/DDBJ databases">
        <authorList>
            <person name="Gilroy R."/>
        </authorList>
    </citation>
    <scope>NUCLEOTIDE SEQUENCE</scope>
    <source>
        <strain evidence="1">14700</strain>
    </source>
</reference>
<evidence type="ECO:0008006" key="3">
    <source>
        <dbReference type="Google" id="ProtNLM"/>
    </source>
</evidence>
<protein>
    <recommendedName>
        <fullName evidence="3">Class I SAM-dependent methyltransferase</fullName>
    </recommendedName>
</protein>
<evidence type="ECO:0000313" key="1">
    <source>
        <dbReference type="EMBL" id="MBO8468984.1"/>
    </source>
</evidence>
<dbReference type="AlphaFoldDB" id="A0A9D9IBV4"/>
<dbReference type="SUPFAM" id="SSF53335">
    <property type="entry name" value="S-adenosyl-L-methionine-dependent methyltransferases"/>
    <property type="match status" value="1"/>
</dbReference>
<sequence>MSAYQSETWWDDERIRWYDKAAVQTEFHSLLAKEIEKHISKEERILELGAGLGYVSEILMNDGYDLTASDNDENALAAAKKRTGFNDRFILLDSEKEEIPQIDTLLMIFFGRIKENGNLEKYLRSAGKIIYIISEHRGQGEDSRRFREPDDTVSFLEKTPGITFSHHHFSAAFNQPLDNEEDATRFLKRMYKDSADKYAKYIIHDNDGLLLPNEKHTSIFIIRRSS</sequence>
<accession>A0A9D9IBV4</accession>
<comment type="caution">
    <text evidence="1">The sequence shown here is derived from an EMBL/GenBank/DDBJ whole genome shotgun (WGS) entry which is preliminary data.</text>
</comment>
<proteinExistence type="predicted"/>
<gene>
    <name evidence="1" type="ORF">IAA72_04275</name>
</gene>
<dbReference type="Gene3D" id="3.40.50.150">
    <property type="entry name" value="Vaccinia Virus protein VP39"/>
    <property type="match status" value="1"/>
</dbReference>
<dbReference type="InterPro" id="IPR029063">
    <property type="entry name" value="SAM-dependent_MTases_sf"/>
</dbReference>